<name>A0A927B801_9BACT</name>
<feature type="signal peptide" evidence="1">
    <location>
        <begin position="1"/>
        <end position="31"/>
    </location>
</feature>
<evidence type="ECO:0000313" key="2">
    <source>
        <dbReference type="EMBL" id="MBD2757416.1"/>
    </source>
</evidence>
<evidence type="ECO:0000256" key="1">
    <source>
        <dbReference type="SAM" id="SignalP"/>
    </source>
</evidence>
<reference evidence="2" key="1">
    <citation type="submission" date="2020-09" db="EMBL/GenBank/DDBJ databases">
        <authorList>
            <person name="Kim M.K."/>
        </authorList>
    </citation>
    <scope>NUCLEOTIDE SEQUENCE</scope>
    <source>
        <strain evidence="2">BT704</strain>
    </source>
</reference>
<dbReference type="Proteomes" id="UP000653797">
    <property type="component" value="Unassembled WGS sequence"/>
</dbReference>
<comment type="caution">
    <text evidence="2">The sequence shown here is derived from an EMBL/GenBank/DDBJ whole genome shotgun (WGS) entry which is preliminary data.</text>
</comment>
<evidence type="ECO:0000313" key="3">
    <source>
        <dbReference type="Proteomes" id="UP000653797"/>
    </source>
</evidence>
<sequence length="103" mass="10997">MKTIRTQLMAKLLRFALFSAALLAMTQQVSAQPIVSIHYVTSTGIGPKNGTSWTKILDSTQFQIVINSAATSMAANPGDDGLVWMSAARIIPPLETSQITSSS</sequence>
<dbReference type="EMBL" id="JACXAA010000022">
    <property type="protein sequence ID" value="MBD2757416.1"/>
    <property type="molecule type" value="Genomic_DNA"/>
</dbReference>
<proteinExistence type="predicted"/>
<accession>A0A927B801</accession>
<dbReference type="RefSeq" id="WP_191043040.1">
    <property type="nucleotide sequence ID" value="NZ_JACXAA010000022.1"/>
</dbReference>
<dbReference type="AlphaFoldDB" id="A0A927B801"/>
<organism evidence="2 3">
    <name type="scientific">Spirosoma validum</name>
    <dbReference type="NCBI Taxonomy" id="2771355"/>
    <lineage>
        <taxon>Bacteria</taxon>
        <taxon>Pseudomonadati</taxon>
        <taxon>Bacteroidota</taxon>
        <taxon>Cytophagia</taxon>
        <taxon>Cytophagales</taxon>
        <taxon>Cytophagaceae</taxon>
        <taxon>Spirosoma</taxon>
    </lineage>
</organism>
<keyword evidence="1" id="KW-0732">Signal</keyword>
<keyword evidence="3" id="KW-1185">Reference proteome</keyword>
<feature type="chain" id="PRO_5037572394" evidence="1">
    <location>
        <begin position="32"/>
        <end position="103"/>
    </location>
</feature>
<protein>
    <submittedName>
        <fullName evidence="2">Uncharacterized protein</fullName>
    </submittedName>
</protein>
<gene>
    <name evidence="2" type="ORF">IC230_31390</name>
</gene>